<keyword evidence="8" id="KW-0464">Manganese</keyword>
<name>A0A150XT23_ROSEK</name>
<keyword evidence="7" id="KW-0378">Hydrolase</keyword>
<evidence type="ECO:0000256" key="4">
    <source>
        <dbReference type="ARBA" id="ARBA00018123"/>
    </source>
</evidence>
<dbReference type="GO" id="GO:0005829">
    <property type="term" value="C:cytosol"/>
    <property type="evidence" value="ECO:0007669"/>
    <property type="project" value="TreeGrafter"/>
</dbReference>
<evidence type="ECO:0000256" key="7">
    <source>
        <dbReference type="ARBA" id="ARBA00022801"/>
    </source>
</evidence>
<accession>A0A150XT23</accession>
<dbReference type="Pfam" id="PF00491">
    <property type="entry name" value="Arginase"/>
    <property type="match status" value="1"/>
</dbReference>
<dbReference type="AlphaFoldDB" id="A0A150XT23"/>
<dbReference type="PANTHER" id="PTHR43782">
    <property type="entry name" value="ARGINASE"/>
    <property type="match status" value="1"/>
</dbReference>
<dbReference type="Proteomes" id="UP000075583">
    <property type="component" value="Unassembled WGS sequence"/>
</dbReference>
<organism evidence="10 11">
    <name type="scientific">Roseivirga ehrenbergii (strain DSM 102268 / JCM 13514 / KCTC 12282 / NCIMB 14502 / KMM 6017)</name>
    <dbReference type="NCBI Taxonomy" id="279360"/>
    <lineage>
        <taxon>Bacteria</taxon>
        <taxon>Pseudomonadati</taxon>
        <taxon>Bacteroidota</taxon>
        <taxon>Cytophagia</taxon>
        <taxon>Cytophagales</taxon>
        <taxon>Roseivirgaceae</taxon>
        <taxon>Roseivirga</taxon>
    </lineage>
</organism>
<evidence type="ECO:0000256" key="2">
    <source>
        <dbReference type="ARBA" id="ARBA00005098"/>
    </source>
</evidence>
<evidence type="ECO:0000256" key="6">
    <source>
        <dbReference type="ARBA" id="ARBA00022723"/>
    </source>
</evidence>
<gene>
    <name evidence="10" type="ORF">MB14_00555</name>
</gene>
<comment type="cofactor">
    <cofactor evidence="1">
        <name>Mn(2+)</name>
        <dbReference type="ChEBI" id="CHEBI:29035"/>
    </cofactor>
</comment>
<comment type="similarity">
    <text evidence="9">Belongs to the arginase family.</text>
</comment>
<dbReference type="EC" id="3.5.3.1" evidence="3"/>
<evidence type="ECO:0000256" key="9">
    <source>
        <dbReference type="PROSITE-ProRule" id="PRU00742"/>
    </source>
</evidence>
<dbReference type="InterPro" id="IPR006035">
    <property type="entry name" value="Ureohydrolase"/>
</dbReference>
<keyword evidence="5" id="KW-0056">Arginine metabolism</keyword>
<sequence length="317" mass="35255">MMRKIRLVEVRSELAAGTRGASLGIDAMKVASLSKHSDFFLRFQPIRVKNENELLFQEPKFKNAKYGEGVYTVLKRVCDAVSDLRSEGLFPIVLAGDHSTAAGTIAGIKKADPDKRLGAIWIDAHADFHSPYTTPSGNMHGMPLAMATAIDNIECEQNDIEEETEALWERIKSIGMRGPKMKPEDVVFIGVRDTESPEDYLMEKYGIKNFTTAEVTEKGIQQVSKEALEILKDCDQIYISFDVDSLDTSVSMGTGTPVPEGLSKEQALELNIELIKDKRVCCWEIVEVNPTLDTENRMANNAFEILEATTASLIQNF</sequence>
<evidence type="ECO:0000313" key="11">
    <source>
        <dbReference type="Proteomes" id="UP000075583"/>
    </source>
</evidence>
<dbReference type="InterPro" id="IPR014033">
    <property type="entry name" value="Arginase"/>
</dbReference>
<dbReference type="EMBL" id="LQZQ01000001">
    <property type="protein sequence ID" value="KYG81919.1"/>
    <property type="molecule type" value="Genomic_DNA"/>
</dbReference>
<dbReference type="GO" id="GO:0004053">
    <property type="term" value="F:arginase activity"/>
    <property type="evidence" value="ECO:0007669"/>
    <property type="project" value="UniProtKB-EC"/>
</dbReference>
<dbReference type="SUPFAM" id="SSF52768">
    <property type="entry name" value="Arginase/deacetylase"/>
    <property type="match status" value="1"/>
</dbReference>
<dbReference type="PROSITE" id="PS51409">
    <property type="entry name" value="ARGINASE_2"/>
    <property type="match status" value="1"/>
</dbReference>
<evidence type="ECO:0000256" key="8">
    <source>
        <dbReference type="ARBA" id="ARBA00023211"/>
    </source>
</evidence>
<dbReference type="PANTHER" id="PTHR43782:SF3">
    <property type="entry name" value="ARGINASE"/>
    <property type="match status" value="1"/>
</dbReference>
<protein>
    <recommendedName>
        <fullName evidence="4">Arginase</fullName>
        <ecNumber evidence="3">3.5.3.1</ecNumber>
    </recommendedName>
</protein>
<dbReference type="Gene3D" id="3.40.800.10">
    <property type="entry name" value="Ureohydrolase domain"/>
    <property type="match status" value="1"/>
</dbReference>
<reference evidence="10" key="1">
    <citation type="submission" date="2016-01" db="EMBL/GenBank/DDBJ databases">
        <title>Genome sequencing of Roseivirga ehrenbergii KMM 6017.</title>
        <authorList>
            <person name="Selvaratnam C."/>
            <person name="Thevarajoo S."/>
            <person name="Goh K.M."/>
            <person name="Ee R."/>
            <person name="Chan K.-G."/>
            <person name="Chong C.S."/>
        </authorList>
    </citation>
    <scope>NUCLEOTIDE SEQUENCE [LARGE SCALE GENOMIC DNA]</scope>
    <source>
        <strain evidence="10">KMM 6017</strain>
    </source>
</reference>
<evidence type="ECO:0000256" key="5">
    <source>
        <dbReference type="ARBA" id="ARBA00022503"/>
    </source>
</evidence>
<dbReference type="CDD" id="cd09989">
    <property type="entry name" value="Arginase"/>
    <property type="match status" value="1"/>
</dbReference>
<evidence type="ECO:0000256" key="1">
    <source>
        <dbReference type="ARBA" id="ARBA00001936"/>
    </source>
</evidence>
<proteinExistence type="inferred from homology"/>
<dbReference type="GO" id="GO:0006525">
    <property type="term" value="P:arginine metabolic process"/>
    <property type="evidence" value="ECO:0007669"/>
    <property type="project" value="UniProtKB-KW"/>
</dbReference>
<dbReference type="OrthoDB" id="9788689at2"/>
<keyword evidence="6" id="KW-0479">Metal-binding</keyword>
<dbReference type="STRING" id="279360.MB14_00555"/>
<dbReference type="PRINTS" id="PR00116">
    <property type="entry name" value="ARGINASE"/>
</dbReference>
<comment type="caution">
    <text evidence="10">The sequence shown here is derived from an EMBL/GenBank/DDBJ whole genome shotgun (WGS) entry which is preliminary data.</text>
</comment>
<evidence type="ECO:0000313" key="10">
    <source>
        <dbReference type="EMBL" id="KYG81919.1"/>
    </source>
</evidence>
<evidence type="ECO:0000256" key="3">
    <source>
        <dbReference type="ARBA" id="ARBA00012168"/>
    </source>
</evidence>
<keyword evidence="11" id="KW-1185">Reference proteome</keyword>
<dbReference type="GO" id="GO:0030145">
    <property type="term" value="F:manganese ion binding"/>
    <property type="evidence" value="ECO:0007669"/>
    <property type="project" value="TreeGrafter"/>
</dbReference>
<comment type="pathway">
    <text evidence="2">Nitrogen metabolism; urea cycle; L-ornithine and urea from L-arginine: step 1/1.</text>
</comment>
<dbReference type="InterPro" id="IPR023696">
    <property type="entry name" value="Ureohydrolase_dom_sf"/>
</dbReference>